<dbReference type="Pfam" id="PF13181">
    <property type="entry name" value="TPR_8"/>
    <property type="match status" value="2"/>
</dbReference>
<dbReference type="Pfam" id="PF14559">
    <property type="entry name" value="TPR_19"/>
    <property type="match status" value="1"/>
</dbReference>
<dbReference type="PROSITE" id="PS50005">
    <property type="entry name" value="TPR"/>
    <property type="match status" value="1"/>
</dbReference>
<dbReference type="PANTHER" id="PTHR12558:SF13">
    <property type="entry name" value="CELL DIVISION CYCLE PROTEIN 27 HOMOLOG"/>
    <property type="match status" value="1"/>
</dbReference>
<organism evidence="4 5">
    <name type="scientific">Gracilimonas mengyeensis</name>
    <dbReference type="NCBI Taxonomy" id="1302730"/>
    <lineage>
        <taxon>Bacteria</taxon>
        <taxon>Pseudomonadati</taxon>
        <taxon>Balneolota</taxon>
        <taxon>Balneolia</taxon>
        <taxon>Balneolales</taxon>
        <taxon>Balneolaceae</taxon>
        <taxon>Gracilimonas</taxon>
    </lineage>
</organism>
<name>A0A521FFH2_9BACT</name>
<feature type="signal peptide" evidence="3">
    <location>
        <begin position="1"/>
        <end position="19"/>
    </location>
</feature>
<dbReference type="OrthoDB" id="1522625at2"/>
<keyword evidence="2" id="KW-0175">Coiled coil</keyword>
<evidence type="ECO:0000256" key="3">
    <source>
        <dbReference type="SAM" id="SignalP"/>
    </source>
</evidence>
<dbReference type="AlphaFoldDB" id="A0A521FFH2"/>
<dbReference type="InterPro" id="IPR011990">
    <property type="entry name" value="TPR-like_helical_dom_sf"/>
</dbReference>
<feature type="coiled-coil region" evidence="2">
    <location>
        <begin position="293"/>
        <end position="342"/>
    </location>
</feature>
<reference evidence="4 5" key="1">
    <citation type="submission" date="2017-05" db="EMBL/GenBank/DDBJ databases">
        <authorList>
            <person name="Varghese N."/>
            <person name="Submissions S."/>
        </authorList>
    </citation>
    <scope>NUCLEOTIDE SEQUENCE [LARGE SCALE GENOMIC DNA]</scope>
    <source>
        <strain evidence="4 5">DSM 21985</strain>
    </source>
</reference>
<evidence type="ECO:0000313" key="4">
    <source>
        <dbReference type="EMBL" id="SMO94933.1"/>
    </source>
</evidence>
<accession>A0A521FFH2</accession>
<feature type="repeat" description="TPR" evidence="1">
    <location>
        <begin position="231"/>
        <end position="264"/>
    </location>
</feature>
<sequence>MKHHLSKLLAAFLIVGVLASCESSDPLISEAQKNIYTQNYDEAIAMLDSSIATNPNSGLPYYYKALAYSEKALSFDDPAERKPPYKNFRESIVTARELFAGMEETPDVAGDVNNLILNTWGVEHNAAIEYATDDSVAATVEQPLKLAINHLENAIIVNPDSTLSYDVLSQVYYMDNNLQGAANALNQSMDLKNPPPAADYERLSAYYANLNKVDSSVVVLEEGMEIYPDSVSLVQRLADSYMQAGDRDRSIELIQTLIETDPSNPQYRLALGTQLLQATSEISEQVSDNYDRIYELQQEARGASGQAKEALNEEIAELETETAALEAEIAELSTLAEEELTEVIELRPNDDTAYNALGIIYQNKSAALFDKRNFTTDNQKAAEYDEMAKEELTKAMEYYEQAAELDPDNTQYWQTLSRIYVTLDMPEKAQEAMEKAGM</sequence>
<proteinExistence type="predicted"/>
<evidence type="ECO:0000256" key="1">
    <source>
        <dbReference type="PROSITE-ProRule" id="PRU00339"/>
    </source>
</evidence>
<keyword evidence="5" id="KW-1185">Reference proteome</keyword>
<dbReference type="Proteomes" id="UP000317557">
    <property type="component" value="Unassembled WGS sequence"/>
</dbReference>
<dbReference type="InterPro" id="IPR019734">
    <property type="entry name" value="TPR_rpt"/>
</dbReference>
<dbReference type="RefSeq" id="WP_142456060.1">
    <property type="nucleotide sequence ID" value="NZ_FXTP01000018.1"/>
</dbReference>
<dbReference type="SMART" id="SM00028">
    <property type="entry name" value="TPR"/>
    <property type="match status" value="4"/>
</dbReference>
<protein>
    <submittedName>
        <fullName evidence="4">Tetratricopeptide repeat-containing protein</fullName>
    </submittedName>
</protein>
<evidence type="ECO:0000313" key="5">
    <source>
        <dbReference type="Proteomes" id="UP000317557"/>
    </source>
</evidence>
<dbReference type="PROSITE" id="PS51257">
    <property type="entry name" value="PROKAR_LIPOPROTEIN"/>
    <property type="match status" value="1"/>
</dbReference>
<keyword evidence="3" id="KW-0732">Signal</keyword>
<feature type="chain" id="PRO_5022135374" evidence="3">
    <location>
        <begin position="20"/>
        <end position="438"/>
    </location>
</feature>
<dbReference type="SUPFAM" id="SSF48452">
    <property type="entry name" value="TPR-like"/>
    <property type="match status" value="3"/>
</dbReference>
<gene>
    <name evidence="4" type="ORF">SAMN06265219_11850</name>
</gene>
<evidence type="ECO:0000256" key="2">
    <source>
        <dbReference type="SAM" id="Coils"/>
    </source>
</evidence>
<dbReference type="Gene3D" id="1.25.40.10">
    <property type="entry name" value="Tetratricopeptide repeat domain"/>
    <property type="match status" value="3"/>
</dbReference>
<dbReference type="PANTHER" id="PTHR12558">
    <property type="entry name" value="CELL DIVISION CYCLE 16,23,27"/>
    <property type="match status" value="1"/>
</dbReference>
<keyword evidence="1" id="KW-0802">TPR repeat</keyword>
<dbReference type="EMBL" id="FXTP01000018">
    <property type="protein sequence ID" value="SMO94933.1"/>
    <property type="molecule type" value="Genomic_DNA"/>
</dbReference>